<dbReference type="Pfam" id="PF01757">
    <property type="entry name" value="Acyl_transf_3"/>
    <property type="match status" value="1"/>
</dbReference>
<feature type="transmembrane region" description="Helical" evidence="7">
    <location>
        <begin position="262"/>
        <end position="284"/>
    </location>
</feature>
<keyword evidence="3" id="KW-1003">Cell membrane</keyword>
<feature type="transmembrane region" description="Helical" evidence="7">
    <location>
        <begin position="140"/>
        <end position="158"/>
    </location>
</feature>
<feature type="transmembrane region" description="Helical" evidence="7">
    <location>
        <begin position="296"/>
        <end position="316"/>
    </location>
</feature>
<evidence type="ECO:0000313" key="10">
    <source>
        <dbReference type="Proteomes" id="UP001589748"/>
    </source>
</evidence>
<keyword evidence="9" id="KW-0012">Acyltransferase</keyword>
<feature type="transmembrane region" description="Helical" evidence="7">
    <location>
        <begin position="203"/>
        <end position="223"/>
    </location>
</feature>
<keyword evidence="6 7" id="KW-0472">Membrane</keyword>
<protein>
    <submittedName>
        <fullName evidence="9">Acyltransferase family protein</fullName>
    </submittedName>
</protein>
<comment type="caution">
    <text evidence="9">The sequence shown here is derived from an EMBL/GenBank/DDBJ whole genome shotgun (WGS) entry which is preliminary data.</text>
</comment>
<keyword evidence="5 7" id="KW-1133">Transmembrane helix</keyword>
<feature type="transmembrane region" description="Helical" evidence="7">
    <location>
        <begin position="164"/>
        <end position="182"/>
    </location>
</feature>
<dbReference type="PANTHER" id="PTHR40074">
    <property type="entry name" value="O-ACETYLTRANSFERASE WECH"/>
    <property type="match status" value="1"/>
</dbReference>
<evidence type="ECO:0000256" key="7">
    <source>
        <dbReference type="SAM" id="Phobius"/>
    </source>
</evidence>
<dbReference type="EMBL" id="JBHMDM010000003">
    <property type="protein sequence ID" value="MFB9376470.1"/>
    <property type="molecule type" value="Genomic_DNA"/>
</dbReference>
<evidence type="ECO:0000256" key="2">
    <source>
        <dbReference type="ARBA" id="ARBA00007400"/>
    </source>
</evidence>
<comment type="similarity">
    <text evidence="2">Belongs to the acyltransferase 3 family.</text>
</comment>
<dbReference type="PANTHER" id="PTHR40074:SF4">
    <property type="entry name" value="INNER MEMBRANE PROTEIN YCFT"/>
    <property type="match status" value="1"/>
</dbReference>
<accession>A0ABV5LQU5</accession>
<feature type="transmembrane region" description="Helical" evidence="7">
    <location>
        <begin position="78"/>
        <end position="102"/>
    </location>
</feature>
<comment type="subcellular location">
    <subcellularLocation>
        <location evidence="1">Cell membrane</location>
        <topology evidence="1">Multi-pass membrane protein</topology>
    </subcellularLocation>
</comment>
<keyword evidence="4 7" id="KW-0812">Transmembrane</keyword>
<name>A0ABV5LQU5_9ACTN</name>
<feature type="transmembrane region" description="Helical" evidence="7">
    <location>
        <begin position="229"/>
        <end position="250"/>
    </location>
</feature>
<evidence type="ECO:0000256" key="6">
    <source>
        <dbReference type="ARBA" id="ARBA00023136"/>
    </source>
</evidence>
<gene>
    <name evidence="9" type="ORF">ACFFVI_05775</name>
</gene>
<evidence type="ECO:0000313" key="9">
    <source>
        <dbReference type="EMBL" id="MFB9376470.1"/>
    </source>
</evidence>
<evidence type="ECO:0000256" key="5">
    <source>
        <dbReference type="ARBA" id="ARBA00022989"/>
    </source>
</evidence>
<keyword evidence="10" id="KW-1185">Reference proteome</keyword>
<feature type="domain" description="Acyltransferase 3" evidence="8">
    <location>
        <begin position="1"/>
        <end position="315"/>
    </location>
</feature>
<keyword evidence="9" id="KW-0808">Transferase</keyword>
<dbReference type="InterPro" id="IPR002656">
    <property type="entry name" value="Acyl_transf_3_dom"/>
</dbReference>
<sequence>MDTARGAAILLVVLHHAVDHTVDLHLGRGLGAEVWTVVNESLRLVRLPLFFFLSGMLAERAVRRPWRELLPGRIGTNLWLYLLWSTIAFVVLALVPLPMIGFGEDVQAWARTTLWLPVTSIWYLLALAVFVALGRALRPVPTVWLLIVSGALSSAMASGPLVPWSFVWNDMIMLFVFFAAGLRLADLPRRFLDPRPRGATTALWVMAGAAAAVVTTLTGAAALPVVRLVVGAVTVVGGLVLAARIAESAVGRALAAAGRDTLGVYVTHQMVLAGLLTGLAWALGSPGQALDDAPEVWSWIGPAVLFVGAVAVSTPLGRALRGVPGALGAPWPTARR</sequence>
<evidence type="ECO:0000256" key="4">
    <source>
        <dbReference type="ARBA" id="ARBA00022692"/>
    </source>
</evidence>
<evidence type="ECO:0000256" key="3">
    <source>
        <dbReference type="ARBA" id="ARBA00022475"/>
    </source>
</evidence>
<proteinExistence type="inferred from homology"/>
<reference evidence="9 10" key="1">
    <citation type="submission" date="2024-09" db="EMBL/GenBank/DDBJ databases">
        <authorList>
            <person name="Sun Q."/>
            <person name="Mori K."/>
        </authorList>
    </citation>
    <scope>NUCLEOTIDE SEQUENCE [LARGE SCALE GENOMIC DNA]</scope>
    <source>
        <strain evidence="9 10">TISTR 1856</strain>
    </source>
</reference>
<evidence type="ECO:0000256" key="1">
    <source>
        <dbReference type="ARBA" id="ARBA00004651"/>
    </source>
</evidence>
<feature type="transmembrane region" description="Helical" evidence="7">
    <location>
        <begin position="114"/>
        <end position="133"/>
    </location>
</feature>
<organism evidence="9 10">
    <name type="scientific">Kineococcus gynurae</name>
    <dbReference type="NCBI Taxonomy" id="452979"/>
    <lineage>
        <taxon>Bacteria</taxon>
        <taxon>Bacillati</taxon>
        <taxon>Actinomycetota</taxon>
        <taxon>Actinomycetes</taxon>
        <taxon>Kineosporiales</taxon>
        <taxon>Kineosporiaceae</taxon>
        <taxon>Kineococcus</taxon>
    </lineage>
</organism>
<dbReference type="GO" id="GO:0016746">
    <property type="term" value="F:acyltransferase activity"/>
    <property type="evidence" value="ECO:0007669"/>
    <property type="project" value="UniProtKB-KW"/>
</dbReference>
<dbReference type="Proteomes" id="UP001589748">
    <property type="component" value="Unassembled WGS sequence"/>
</dbReference>
<dbReference type="RefSeq" id="WP_380138292.1">
    <property type="nucleotide sequence ID" value="NZ_JBHLUI010000009.1"/>
</dbReference>
<evidence type="ECO:0000259" key="8">
    <source>
        <dbReference type="Pfam" id="PF01757"/>
    </source>
</evidence>